<comment type="similarity">
    <text evidence="1 4 5">Belongs to the universal ribosomal protein uL6 family.</text>
</comment>
<comment type="subunit">
    <text evidence="4">Part of the 50S ribosomal subunit.</text>
</comment>
<dbReference type="NCBIfam" id="TIGR03654">
    <property type="entry name" value="L6_bact"/>
    <property type="match status" value="1"/>
</dbReference>
<dbReference type="InterPro" id="IPR019906">
    <property type="entry name" value="Ribosomal_uL6_bac-type"/>
</dbReference>
<comment type="caution">
    <text evidence="8">The sequence shown here is derived from an EMBL/GenBank/DDBJ whole genome shotgun (WGS) entry which is preliminary data.</text>
</comment>
<dbReference type="PRINTS" id="PR00059">
    <property type="entry name" value="RIBOSOMALL6"/>
</dbReference>
<dbReference type="GO" id="GO:0022625">
    <property type="term" value="C:cytosolic large ribosomal subunit"/>
    <property type="evidence" value="ECO:0007669"/>
    <property type="project" value="UniProtKB-UniRule"/>
</dbReference>
<dbReference type="InterPro" id="IPR036789">
    <property type="entry name" value="Ribosomal_uL6-like_a/b-dom_sf"/>
</dbReference>
<dbReference type="PANTHER" id="PTHR11655">
    <property type="entry name" value="60S/50S RIBOSOMAL PROTEIN L6/L9"/>
    <property type="match status" value="1"/>
</dbReference>
<dbReference type="AlphaFoldDB" id="A0A0G0VGR5"/>
<dbReference type="Gene3D" id="3.90.930.12">
    <property type="entry name" value="Ribosomal protein L6, alpha-beta domain"/>
    <property type="match status" value="2"/>
</dbReference>
<evidence type="ECO:0000256" key="2">
    <source>
        <dbReference type="ARBA" id="ARBA00022980"/>
    </source>
</evidence>
<evidence type="ECO:0000259" key="7">
    <source>
        <dbReference type="Pfam" id="PF00347"/>
    </source>
</evidence>
<dbReference type="Pfam" id="PF00347">
    <property type="entry name" value="Ribosomal_L6"/>
    <property type="match status" value="2"/>
</dbReference>
<evidence type="ECO:0000256" key="4">
    <source>
        <dbReference type="HAMAP-Rule" id="MF_01365"/>
    </source>
</evidence>
<dbReference type="PIRSF" id="PIRSF002162">
    <property type="entry name" value="Ribosomal_L6"/>
    <property type="match status" value="1"/>
</dbReference>
<proteinExistence type="inferred from homology"/>
<evidence type="ECO:0000256" key="1">
    <source>
        <dbReference type="ARBA" id="ARBA00009356"/>
    </source>
</evidence>
<protein>
    <recommendedName>
        <fullName evidence="4">Large ribosomal subunit protein uL6</fullName>
    </recommendedName>
</protein>
<dbReference type="Proteomes" id="UP000034293">
    <property type="component" value="Unassembled WGS sequence"/>
</dbReference>
<comment type="function">
    <text evidence="4 6">This protein binds to the 23S rRNA, and is important in its secondary structure. It is located near the subunit interface in the base of the L7/L12 stalk, and near the tRNA binding site of the peptidyltransferase center.</text>
</comment>
<dbReference type="HAMAP" id="MF_01365_B">
    <property type="entry name" value="Ribosomal_uL6_B"/>
    <property type="match status" value="1"/>
</dbReference>
<dbReference type="InterPro" id="IPR002358">
    <property type="entry name" value="Ribosomal_uL6_CS"/>
</dbReference>
<accession>A0A0G0VGR5</accession>
<evidence type="ECO:0000256" key="6">
    <source>
        <dbReference type="RuleBase" id="RU003870"/>
    </source>
</evidence>
<gene>
    <name evidence="4" type="primary">rplF</name>
    <name evidence="8" type="ORF">UU02_C0051G0006</name>
</gene>
<feature type="domain" description="Large ribosomal subunit protein uL6 alpha-beta" evidence="7">
    <location>
        <begin position="11"/>
        <end position="82"/>
    </location>
</feature>
<sequence length="184" mass="19267">MSKIGKQPVIIPSGVAVSVDGHTVTVTGPKGTLKKHFAAEIAVEVNDGKVIVSAKGSGKYVMSLFGTTRALINNDVIGVSTGWSKKLELVGTGFKAELVGRDLSLTVGYSHSIKINAPEGITFKVEKTIITVDGFDRELVGQVAANIRAVRPPEPYKGKGIKYVDEVIRRKAGKAAAAKAGPAA</sequence>
<dbReference type="InterPro" id="IPR000702">
    <property type="entry name" value="Ribosomal_uL6-like"/>
</dbReference>
<dbReference type="EMBL" id="LBZA01000051">
    <property type="protein sequence ID" value="KKR61937.1"/>
    <property type="molecule type" value="Genomic_DNA"/>
</dbReference>
<dbReference type="GO" id="GO:0019843">
    <property type="term" value="F:rRNA binding"/>
    <property type="evidence" value="ECO:0007669"/>
    <property type="project" value="UniProtKB-UniRule"/>
</dbReference>
<keyword evidence="4 6" id="KW-0699">rRNA-binding</keyword>
<dbReference type="InterPro" id="IPR020040">
    <property type="entry name" value="Ribosomal_uL6_a/b-dom"/>
</dbReference>
<keyword evidence="2 4" id="KW-0689">Ribosomal protein</keyword>
<dbReference type="PANTHER" id="PTHR11655:SF14">
    <property type="entry name" value="LARGE RIBOSOMAL SUBUNIT PROTEIN UL6M"/>
    <property type="match status" value="1"/>
</dbReference>
<dbReference type="GO" id="GO:0003735">
    <property type="term" value="F:structural constituent of ribosome"/>
    <property type="evidence" value="ECO:0007669"/>
    <property type="project" value="UniProtKB-UniRule"/>
</dbReference>
<reference evidence="8 9" key="1">
    <citation type="journal article" date="2015" name="Nature">
        <title>rRNA introns, odd ribosomes, and small enigmatic genomes across a large radiation of phyla.</title>
        <authorList>
            <person name="Brown C.T."/>
            <person name="Hug L.A."/>
            <person name="Thomas B.C."/>
            <person name="Sharon I."/>
            <person name="Castelle C.J."/>
            <person name="Singh A."/>
            <person name="Wilkins M.J."/>
            <person name="Williams K.H."/>
            <person name="Banfield J.F."/>
        </authorList>
    </citation>
    <scope>NUCLEOTIDE SEQUENCE [LARGE SCALE GENOMIC DNA]</scope>
</reference>
<evidence type="ECO:0000313" key="9">
    <source>
        <dbReference type="Proteomes" id="UP000034293"/>
    </source>
</evidence>
<dbReference type="PROSITE" id="PS00525">
    <property type="entry name" value="RIBOSOMAL_L6_1"/>
    <property type="match status" value="1"/>
</dbReference>
<keyword evidence="3 4" id="KW-0687">Ribonucleoprotein</keyword>
<feature type="domain" description="Large ribosomal subunit protein uL6 alpha-beta" evidence="7">
    <location>
        <begin position="90"/>
        <end position="163"/>
    </location>
</feature>
<dbReference type="PATRIC" id="fig|1618553.3.peg.627"/>
<name>A0A0G0VGR5_9BACT</name>
<organism evidence="8 9">
    <name type="scientific">Candidatus Woesebacteria bacterium GW2011_GWA1_40_43</name>
    <dbReference type="NCBI Taxonomy" id="1618553"/>
    <lineage>
        <taxon>Bacteria</taxon>
        <taxon>Candidatus Woeseibacteriota</taxon>
    </lineage>
</organism>
<evidence type="ECO:0000313" key="8">
    <source>
        <dbReference type="EMBL" id="KKR61937.1"/>
    </source>
</evidence>
<keyword evidence="4 6" id="KW-0694">RNA-binding</keyword>
<evidence type="ECO:0000256" key="5">
    <source>
        <dbReference type="RuleBase" id="RU003869"/>
    </source>
</evidence>
<evidence type="ECO:0000256" key="3">
    <source>
        <dbReference type="ARBA" id="ARBA00023274"/>
    </source>
</evidence>
<dbReference type="GO" id="GO:0002181">
    <property type="term" value="P:cytoplasmic translation"/>
    <property type="evidence" value="ECO:0007669"/>
    <property type="project" value="TreeGrafter"/>
</dbReference>
<dbReference type="FunFam" id="3.90.930.12:FF:000001">
    <property type="entry name" value="50S ribosomal protein L6"/>
    <property type="match status" value="1"/>
</dbReference>
<dbReference type="SUPFAM" id="SSF56053">
    <property type="entry name" value="Ribosomal protein L6"/>
    <property type="match status" value="2"/>
</dbReference>